<gene>
    <name evidence="8" type="ORF">MNBD_DELTA04-227</name>
</gene>
<feature type="non-terminal residue" evidence="8">
    <location>
        <position position="214"/>
    </location>
</feature>
<dbReference type="Pfam" id="PF01266">
    <property type="entry name" value="DAO"/>
    <property type="match status" value="1"/>
</dbReference>
<keyword evidence="6" id="KW-1133">Transmembrane helix</keyword>
<keyword evidence="4" id="KW-0274">FAD</keyword>
<keyword evidence="6" id="KW-0812">Transmembrane</keyword>
<keyword evidence="6" id="KW-0472">Membrane</keyword>
<dbReference type="InterPro" id="IPR000447">
    <property type="entry name" value="G3P_DH_FAD-dep"/>
</dbReference>
<dbReference type="EMBL" id="UOEY01000060">
    <property type="protein sequence ID" value="VAW38422.1"/>
    <property type="molecule type" value="Genomic_DNA"/>
</dbReference>
<feature type="transmembrane region" description="Helical" evidence="6">
    <location>
        <begin position="21"/>
        <end position="42"/>
    </location>
</feature>
<feature type="domain" description="FAD dependent oxidoreductase" evidence="7">
    <location>
        <begin position="27"/>
        <end position="212"/>
    </location>
</feature>
<accession>A0A3B0VHE7</accession>
<dbReference type="InterPro" id="IPR036188">
    <property type="entry name" value="FAD/NAD-bd_sf"/>
</dbReference>
<comment type="similarity">
    <text evidence="2">Belongs to the FAD-dependent glycerol-3-phosphate dehydrogenase family.</text>
</comment>
<dbReference type="SUPFAM" id="SSF51905">
    <property type="entry name" value="FAD/NAD(P)-binding domain"/>
    <property type="match status" value="1"/>
</dbReference>
<evidence type="ECO:0000256" key="3">
    <source>
        <dbReference type="ARBA" id="ARBA00022630"/>
    </source>
</evidence>
<dbReference type="PANTHER" id="PTHR11985:SF15">
    <property type="entry name" value="GLYCEROL-3-PHOSPHATE DEHYDROGENASE, MITOCHONDRIAL"/>
    <property type="match status" value="1"/>
</dbReference>
<evidence type="ECO:0000256" key="4">
    <source>
        <dbReference type="ARBA" id="ARBA00022827"/>
    </source>
</evidence>
<evidence type="ECO:0000256" key="2">
    <source>
        <dbReference type="ARBA" id="ARBA00007330"/>
    </source>
</evidence>
<dbReference type="AlphaFoldDB" id="A0A3B0VHE7"/>
<keyword evidence="5 8" id="KW-0560">Oxidoreductase</keyword>
<dbReference type="InterPro" id="IPR006076">
    <property type="entry name" value="FAD-dep_OxRdtase"/>
</dbReference>
<sequence>MLRDRSFDFFGRAMKRERTALENRTFDAVIIGAGIYGTLVAWRLAKAGYQVAIVEKGDFCAATSANSLKILHGGLRYLQHLDFKRMRESIKSRREIMSFAPHLVAPLPCLVPTIGRGMRSRLIMKSAFLANDLIGRDRNQGLAREKQLPPGRIMGRAEIKKIMPDLSRREITGGAVWYDGLAVNTERIALEYLLTACDYGAAAANYIRVDRIVT</sequence>
<protein>
    <submittedName>
        <fullName evidence="8">Aerobic glycerol-3-phosphate dehydrogenase</fullName>
        <ecNumber evidence="8">1.1.5.3</ecNumber>
    </submittedName>
</protein>
<reference evidence="8" key="1">
    <citation type="submission" date="2018-06" db="EMBL/GenBank/DDBJ databases">
        <authorList>
            <person name="Zhirakovskaya E."/>
        </authorList>
    </citation>
    <scope>NUCLEOTIDE SEQUENCE</scope>
</reference>
<comment type="cofactor">
    <cofactor evidence="1">
        <name>FAD</name>
        <dbReference type="ChEBI" id="CHEBI:57692"/>
    </cofactor>
</comment>
<proteinExistence type="inferred from homology"/>
<dbReference type="GO" id="GO:0046168">
    <property type="term" value="P:glycerol-3-phosphate catabolic process"/>
    <property type="evidence" value="ECO:0007669"/>
    <property type="project" value="TreeGrafter"/>
</dbReference>
<dbReference type="GO" id="GO:0004368">
    <property type="term" value="F:glycerol-3-phosphate dehydrogenase (quinone) activity"/>
    <property type="evidence" value="ECO:0007669"/>
    <property type="project" value="UniProtKB-EC"/>
</dbReference>
<keyword evidence="3" id="KW-0285">Flavoprotein</keyword>
<name>A0A3B0VHE7_9ZZZZ</name>
<evidence type="ECO:0000256" key="5">
    <source>
        <dbReference type="ARBA" id="ARBA00023002"/>
    </source>
</evidence>
<evidence type="ECO:0000259" key="7">
    <source>
        <dbReference type="Pfam" id="PF01266"/>
    </source>
</evidence>
<dbReference type="Gene3D" id="3.50.50.60">
    <property type="entry name" value="FAD/NAD(P)-binding domain"/>
    <property type="match status" value="1"/>
</dbReference>
<evidence type="ECO:0000313" key="8">
    <source>
        <dbReference type="EMBL" id="VAW38422.1"/>
    </source>
</evidence>
<dbReference type="PRINTS" id="PR01001">
    <property type="entry name" value="FADG3PDH"/>
</dbReference>
<evidence type="ECO:0000256" key="1">
    <source>
        <dbReference type="ARBA" id="ARBA00001974"/>
    </source>
</evidence>
<dbReference type="EC" id="1.1.5.3" evidence="8"/>
<evidence type="ECO:0000256" key="6">
    <source>
        <dbReference type="SAM" id="Phobius"/>
    </source>
</evidence>
<dbReference type="Gene3D" id="3.30.9.10">
    <property type="entry name" value="D-Amino Acid Oxidase, subunit A, domain 2"/>
    <property type="match status" value="1"/>
</dbReference>
<organism evidence="8">
    <name type="scientific">hydrothermal vent metagenome</name>
    <dbReference type="NCBI Taxonomy" id="652676"/>
    <lineage>
        <taxon>unclassified sequences</taxon>
        <taxon>metagenomes</taxon>
        <taxon>ecological metagenomes</taxon>
    </lineage>
</organism>
<dbReference type="PANTHER" id="PTHR11985">
    <property type="entry name" value="GLYCEROL-3-PHOSPHATE DEHYDROGENASE"/>
    <property type="match status" value="1"/>
</dbReference>